<dbReference type="InterPro" id="IPR036864">
    <property type="entry name" value="Zn2-C6_fun-type_DNA-bd_sf"/>
</dbReference>
<sequence>MEHRKLLPRPEYLARAGPPPTVSLANLPPKRKKAPGRTACDPCRSRKSACDGHRPICSTCRAKRSECTYKERDRPRSVDTSTKILNLLRSVGQDEATELLQRLRASSEPDTESLLSQPQSQGQTGGRSDRNAYRGRTPESPYIAEQYLALRATGIELELLARYPISYPSLCPIDADTFPLEALPDSLSRPGSPGETETQSGSTDVSIPSSCSQQPLSDGPSLQAKDPMDGNTSQTYCDPRLYQVDFRDWTSVPIEDGLAAGAVSYYLETDHPIHGLFDADLFIHDLASAVAEYRTLLFEEGRRLSEQAEHRNTLTFVAAAHLLSMTATNYGKDDVANRFIRYAIDMGRQMGLYGAIEEDSAKTWLDNHHSWIRAASHTAWGGYCAITHHYLQTHEPLIERPPLLPIPGEIGSVVDRSKGDRYESYPMLFAGQTFNKLCELFRIAHKVLWVYYDGVGQDDDTPIKRVELPFAERLFRELLDWSASLSLDLVRAEGNSHHTVILHTYFHCLVLDIFRPFLDKSGDLSLTSFEAGQDRNSVGIVYRASVDQLKRLVLYYLSRFTTATHSALWLPALIYVLNSLIRDARLSSEQQRTREWSLYFRACMLGLCKQLPFYPMTDKIIRGILSMAVRDGIMTGPEAAKAVEDMRRESGTEGRKELFGDFLTNNEGEASFIVDLDLATKNAAAATADVLVDEFDNLSMLANVASMVIDGNS</sequence>
<dbReference type="SUPFAM" id="SSF57701">
    <property type="entry name" value="Zn2/Cys6 DNA-binding domain"/>
    <property type="match status" value="1"/>
</dbReference>
<feature type="region of interest" description="Disordered" evidence="2">
    <location>
        <begin position="104"/>
        <end position="138"/>
    </location>
</feature>
<evidence type="ECO:0000313" key="5">
    <source>
        <dbReference type="Proteomes" id="UP001174691"/>
    </source>
</evidence>
<feature type="region of interest" description="Disordered" evidence="2">
    <location>
        <begin position="182"/>
        <end position="236"/>
    </location>
</feature>
<organism evidence="4 5">
    <name type="scientific">Coniochaeta hoffmannii</name>
    <dbReference type="NCBI Taxonomy" id="91930"/>
    <lineage>
        <taxon>Eukaryota</taxon>
        <taxon>Fungi</taxon>
        <taxon>Dikarya</taxon>
        <taxon>Ascomycota</taxon>
        <taxon>Pezizomycotina</taxon>
        <taxon>Sordariomycetes</taxon>
        <taxon>Sordariomycetidae</taxon>
        <taxon>Coniochaetales</taxon>
        <taxon>Coniochaetaceae</taxon>
        <taxon>Coniochaeta</taxon>
    </lineage>
</organism>
<dbReference type="InterPro" id="IPR053187">
    <property type="entry name" value="Notoamide_regulator"/>
</dbReference>
<dbReference type="CDD" id="cd12148">
    <property type="entry name" value="fungal_TF_MHR"/>
    <property type="match status" value="1"/>
</dbReference>
<dbReference type="PANTHER" id="PTHR47256">
    <property type="entry name" value="ZN(II)2CYS6 TRANSCRIPTION FACTOR (EUROFUNG)-RELATED"/>
    <property type="match status" value="1"/>
</dbReference>
<proteinExistence type="predicted"/>
<protein>
    <submittedName>
        <fullName evidence="4">Zinc finger protein</fullName>
    </submittedName>
</protein>
<feature type="domain" description="Zn(2)-C6 fungal-type" evidence="3">
    <location>
        <begin position="39"/>
        <end position="69"/>
    </location>
</feature>
<reference evidence="4" key="1">
    <citation type="submission" date="2022-07" db="EMBL/GenBank/DDBJ databases">
        <title>Fungi with potential for degradation of polypropylene.</title>
        <authorList>
            <person name="Gostincar C."/>
        </authorList>
    </citation>
    <scope>NUCLEOTIDE SEQUENCE</scope>
    <source>
        <strain evidence="4">EXF-13287</strain>
    </source>
</reference>
<dbReference type="SMART" id="SM00066">
    <property type="entry name" value="GAL4"/>
    <property type="match status" value="1"/>
</dbReference>
<dbReference type="PROSITE" id="PS00463">
    <property type="entry name" value="ZN2_CY6_FUNGAL_1"/>
    <property type="match status" value="1"/>
</dbReference>
<dbReference type="InterPro" id="IPR001138">
    <property type="entry name" value="Zn2Cys6_DnaBD"/>
</dbReference>
<evidence type="ECO:0000256" key="1">
    <source>
        <dbReference type="ARBA" id="ARBA00023242"/>
    </source>
</evidence>
<dbReference type="CDD" id="cd00067">
    <property type="entry name" value="GAL4"/>
    <property type="match status" value="1"/>
</dbReference>
<dbReference type="Proteomes" id="UP001174691">
    <property type="component" value="Unassembled WGS sequence"/>
</dbReference>
<evidence type="ECO:0000313" key="4">
    <source>
        <dbReference type="EMBL" id="KAJ9160649.1"/>
    </source>
</evidence>
<dbReference type="Gene3D" id="4.10.240.10">
    <property type="entry name" value="Zn(2)-C6 fungal-type DNA-binding domain"/>
    <property type="match status" value="1"/>
</dbReference>
<comment type="caution">
    <text evidence="4">The sequence shown here is derived from an EMBL/GenBank/DDBJ whole genome shotgun (WGS) entry which is preliminary data.</text>
</comment>
<dbReference type="GO" id="GO:0000981">
    <property type="term" value="F:DNA-binding transcription factor activity, RNA polymerase II-specific"/>
    <property type="evidence" value="ECO:0007669"/>
    <property type="project" value="InterPro"/>
</dbReference>
<accession>A0AA38RV90</accession>
<keyword evidence="5" id="KW-1185">Reference proteome</keyword>
<feature type="compositionally biased region" description="Polar residues" evidence="2">
    <location>
        <begin position="113"/>
        <end position="122"/>
    </location>
</feature>
<dbReference type="GO" id="GO:0008270">
    <property type="term" value="F:zinc ion binding"/>
    <property type="evidence" value="ECO:0007669"/>
    <property type="project" value="InterPro"/>
</dbReference>
<gene>
    <name evidence="4" type="ORF">NKR19_g3010</name>
</gene>
<feature type="compositionally biased region" description="Polar residues" evidence="2">
    <location>
        <begin position="195"/>
        <end position="216"/>
    </location>
</feature>
<evidence type="ECO:0000259" key="3">
    <source>
        <dbReference type="PROSITE" id="PS50048"/>
    </source>
</evidence>
<dbReference type="EMBL" id="JANBVN010000032">
    <property type="protein sequence ID" value="KAJ9160649.1"/>
    <property type="molecule type" value="Genomic_DNA"/>
</dbReference>
<dbReference type="PROSITE" id="PS50048">
    <property type="entry name" value="ZN2_CY6_FUNGAL_2"/>
    <property type="match status" value="1"/>
</dbReference>
<keyword evidence="1" id="KW-0539">Nucleus</keyword>
<dbReference type="PANTHER" id="PTHR47256:SF3">
    <property type="entry name" value="ZN(II)2CYS6 TRANSCRIPTION FACTOR (EUROFUNG)"/>
    <property type="match status" value="1"/>
</dbReference>
<name>A0AA38RV90_9PEZI</name>
<feature type="region of interest" description="Disordered" evidence="2">
    <location>
        <begin position="1"/>
        <end position="51"/>
    </location>
</feature>
<evidence type="ECO:0000256" key="2">
    <source>
        <dbReference type="SAM" id="MobiDB-lite"/>
    </source>
</evidence>
<dbReference type="Pfam" id="PF00172">
    <property type="entry name" value="Zn_clus"/>
    <property type="match status" value="1"/>
</dbReference>
<dbReference type="AlphaFoldDB" id="A0AA38RV90"/>